<feature type="domain" description="Methyltransferase" evidence="6">
    <location>
        <begin position="67"/>
        <end position="161"/>
    </location>
</feature>
<dbReference type="Gene3D" id="3.40.50.150">
    <property type="entry name" value="Vaccinia Virus protein VP39"/>
    <property type="match status" value="1"/>
</dbReference>
<comment type="catalytic activity">
    <reaction evidence="5">
        <text>phosphoethanolamine + S-adenosyl-L-methionine = N-methylethanolamine phosphate + S-adenosyl-L-homocysteine + H(+)</text>
        <dbReference type="Rhea" id="RHEA:20365"/>
        <dbReference type="ChEBI" id="CHEBI:15378"/>
        <dbReference type="ChEBI" id="CHEBI:57781"/>
        <dbReference type="ChEBI" id="CHEBI:57856"/>
        <dbReference type="ChEBI" id="CHEBI:58190"/>
        <dbReference type="ChEBI" id="CHEBI:59789"/>
        <dbReference type="EC" id="2.1.1.103"/>
    </reaction>
    <physiologicalReaction direction="left-to-right" evidence="5">
        <dbReference type="Rhea" id="RHEA:20366"/>
    </physiologicalReaction>
</comment>
<reference evidence="7" key="1">
    <citation type="submission" date="2022-12" db="EMBL/GenBank/DDBJ databases">
        <title>Genomic of Bacillus halotolerans.</title>
        <authorList>
            <person name="Xu G."/>
            <person name="Ding Y."/>
        </authorList>
    </citation>
    <scope>NUCLEOTIDE SEQUENCE</scope>
    <source>
        <strain evidence="7">B13</strain>
    </source>
</reference>
<keyword evidence="2 7" id="KW-0489">Methyltransferase</keyword>
<dbReference type="PANTHER" id="PTHR44307:SF2">
    <property type="entry name" value="PHOSPHOETHANOLAMINE METHYLTRANSFERASE ISOFORM X1"/>
    <property type="match status" value="1"/>
</dbReference>
<evidence type="ECO:0000259" key="6">
    <source>
        <dbReference type="Pfam" id="PF13649"/>
    </source>
</evidence>
<evidence type="ECO:0000256" key="3">
    <source>
        <dbReference type="ARBA" id="ARBA00022679"/>
    </source>
</evidence>
<keyword evidence="3" id="KW-0808">Transferase</keyword>
<dbReference type="CDD" id="cd02440">
    <property type="entry name" value="AdoMet_MTases"/>
    <property type="match status" value="1"/>
</dbReference>
<dbReference type="RefSeq" id="WP_256766188.1">
    <property type="nucleotide sequence ID" value="NZ_CP101718.1"/>
</dbReference>
<comment type="pathway">
    <text evidence="4">Phospholipid metabolism.</text>
</comment>
<dbReference type="PANTHER" id="PTHR44307">
    <property type="entry name" value="PHOSPHOETHANOLAMINE METHYLTRANSFERASE"/>
    <property type="match status" value="1"/>
</dbReference>
<name>A0ABY7HV55_9BACI</name>
<evidence type="ECO:0000256" key="2">
    <source>
        <dbReference type="ARBA" id="ARBA00022603"/>
    </source>
</evidence>
<evidence type="ECO:0000256" key="1">
    <source>
        <dbReference type="ARBA" id="ARBA00005189"/>
    </source>
</evidence>
<accession>A0ABY7HV55</accession>
<sequence length="283" mass="32701">MSIEIEDINYLYNVLYEIMPRRTSNEVLSMDYLTFSAYIGDPNVAPGGWKTIKKLVDNSNINSKSNILDIGSNTGHSSFLLKMLTDAKVIGIDIRNDLVDISKKICDYVDLNVDFICGDIKDMPFENKEFTHIITTGTLAFLSNGHQKALEEMHRVLINNGVVIDTCLYYKIKPPKDVIKRASQKLESELLNYDLNQYKELYERCGFKLFNQVSMSEDNSDVDINKVIDHILYREELLCKEENMPIEEEYKLALKNRLTETLTVFKENENYLSGEILFFQKND</sequence>
<dbReference type="InterPro" id="IPR029063">
    <property type="entry name" value="SAM-dependent_MTases_sf"/>
</dbReference>
<comment type="pathway">
    <text evidence="1">Lipid metabolism.</text>
</comment>
<dbReference type="SUPFAM" id="SSF53335">
    <property type="entry name" value="S-adenosyl-L-methionine-dependent methyltransferases"/>
    <property type="match status" value="1"/>
</dbReference>
<organism evidence="7 8">
    <name type="scientific">Bacillus halotolerans</name>
    <dbReference type="NCBI Taxonomy" id="260554"/>
    <lineage>
        <taxon>Bacteria</taxon>
        <taxon>Bacillati</taxon>
        <taxon>Bacillota</taxon>
        <taxon>Bacilli</taxon>
        <taxon>Bacillales</taxon>
        <taxon>Bacillaceae</taxon>
        <taxon>Bacillus</taxon>
    </lineage>
</organism>
<dbReference type="InterPro" id="IPR041698">
    <property type="entry name" value="Methyltransf_25"/>
</dbReference>
<dbReference type="Proteomes" id="UP001164713">
    <property type="component" value="Chromosome"/>
</dbReference>
<dbReference type="GO" id="GO:0008168">
    <property type="term" value="F:methyltransferase activity"/>
    <property type="evidence" value="ECO:0007669"/>
    <property type="project" value="UniProtKB-KW"/>
</dbReference>
<evidence type="ECO:0000256" key="5">
    <source>
        <dbReference type="ARBA" id="ARBA00047622"/>
    </source>
</evidence>
<dbReference type="GO" id="GO:0032259">
    <property type="term" value="P:methylation"/>
    <property type="evidence" value="ECO:0007669"/>
    <property type="project" value="UniProtKB-KW"/>
</dbReference>
<dbReference type="EMBL" id="CP114066">
    <property type="protein sequence ID" value="WAT19540.1"/>
    <property type="molecule type" value="Genomic_DNA"/>
</dbReference>
<evidence type="ECO:0000313" key="7">
    <source>
        <dbReference type="EMBL" id="WAT19540.1"/>
    </source>
</evidence>
<protein>
    <submittedName>
        <fullName evidence="7">Methyltransferase domain-containing protein</fullName>
    </submittedName>
</protein>
<dbReference type="Pfam" id="PF13649">
    <property type="entry name" value="Methyltransf_25"/>
    <property type="match status" value="1"/>
</dbReference>
<keyword evidence="8" id="KW-1185">Reference proteome</keyword>
<gene>
    <name evidence="7" type="ORF">O0R52_10960</name>
</gene>
<evidence type="ECO:0000256" key="4">
    <source>
        <dbReference type="ARBA" id="ARBA00025707"/>
    </source>
</evidence>
<proteinExistence type="predicted"/>
<evidence type="ECO:0000313" key="8">
    <source>
        <dbReference type="Proteomes" id="UP001164713"/>
    </source>
</evidence>